<sequence>MNDPYNYAGQSSANNRYATQASYLGNGQPSQYASSGYDWSDQSQQNYSNSSGQRSTYNNGAWDSRMTQVGSHDDPTQKGNYPAQGTAVGGGGRGHNHYNSISSTMTAQNSSGLNNLASGLEDAALQRRGHHQQHPTAASILSQPPTAVNRVQSPVTTQSASPCDTTQSSNSGYQNDLSSENPQSSLIGSATALVGNVGARFQQASPAMRGQPSTSPVMNQFAPTSQPVSQRSASPYVQPQVTKTQSQERRSSITSQKNYGSINSAVSSNQRKAQQIANNGQYRQGPSQDAPQRNSQPQSQPVNSISNFVIYSAEEPAPIQYSETLELQSMPNYVDPTQVFNPFHKEHERRRKDAAAQVEAEAKRKAAEEAAAKKQAEEVVSAAASAKDREKGATAAATAWAMMKEANEKRKQVRMAAQPRQDLPSGSEPQSDKQPESVDSEADMAAGLKAMMKRMQEFRNRDPALFRKLWDDMQKTSSAPSIPAPLPSTSPQMRTQQAPPTTQNHPSPSTTPIPLQAPPPQQAPPHQSKRTPTVLTPGADPETLSIAPPGARLNGYKVVVENNPEGLPDLGRFPAERRIRTSYHARTSSQKDATGQSTANPSPVETGVSSGQATVPLAPERKAATPITQGLPPRKPTGETMWPEDKRNALAEVAVKFLKAFPENAEIGISPKDIHGILEQNPSYTDLCMMLEKKGLKFHRGQFARQLLNHVPQLRGPAKTPLPPASAVQSPSQALVPTPVPEGPVATSQPEVTRPASLPITSSAPETGMKSGKAFQAAMPPIYRTESRLLAPPNPPMQRPKPARNHYQANPEPVPGSKKAMAQKNNFSELIDLTALSDNEDYVMLKKQARAESQSPEPMNPFQEYPNQPLPAYPPPPPPPPPLPYTAPGYLWPLRFDPNYPQYAPRYIPLPHYPSTVFPPTPPPTVPQPLPQRSVRILAKPVNKEEALGKTYYDAKTIARDILITAGRHPSERPLNAHLAGLLGSYVDIDSDLSTFDWEAVDPGGPPVPRVPYADVPTEPPRYRLGQTGNRRSKVQSSPPTSEANTTQNRLPDSEKRGIPPPAPASSHPPASAPAPGQRDKSKPHTAQSPTPPARGSSDSKSSPHSRGPRVLPQSQVAEAKKVRQSSPKPVIPQKRRGSLISSNGSPHLERTRPTRWASTQVTPSNKPKTMSEGAFYTSGKRRGRPPGAKNVHPTSGARKKTAQELSHVEVTIPSPASPSLPVFKCRWKGCHGHLHNLDTLRNHVSKVHRPTPEQLKEEGGYICWWKRCKYLVDDGEGSLRPSQVFDNSEEWLAHIAKQHLHEVAAKLGDGPTTKIIDPQTLLHDKARYLSDEQGRKTTPDVSVKSVQDELEADTMTLLKADHDDVEKQAQKSFMKTHRMEKSSPRAVAEETLKAMAARKAKIGPGIDRGGCVLVNEARRATLIQNPGIQRVVDEDY</sequence>
<feature type="region of interest" description="Disordered" evidence="1">
    <location>
        <begin position="407"/>
        <end position="441"/>
    </location>
</feature>
<feature type="compositionally biased region" description="Polar residues" evidence="1">
    <location>
        <begin position="20"/>
        <end position="34"/>
    </location>
</feature>
<feature type="compositionally biased region" description="Polar residues" evidence="1">
    <location>
        <begin position="211"/>
        <end position="245"/>
    </location>
</feature>
<feature type="compositionally biased region" description="Low complexity" evidence="1">
    <location>
        <begin position="1065"/>
        <end position="1076"/>
    </location>
</feature>
<dbReference type="HOGENOM" id="CLU_004655_0_0_1"/>
<dbReference type="Proteomes" id="UP000053789">
    <property type="component" value="Unassembled WGS sequence"/>
</dbReference>
<feature type="compositionally biased region" description="Low complexity" evidence="1">
    <location>
        <begin position="40"/>
        <end position="55"/>
    </location>
</feature>
<dbReference type="InterPro" id="IPR013087">
    <property type="entry name" value="Znf_C2H2_type"/>
</dbReference>
<feature type="region of interest" description="Disordered" evidence="1">
    <location>
        <begin position="998"/>
        <end position="1201"/>
    </location>
</feature>
<protein>
    <recommendedName>
        <fullName evidence="2">C2H2-type domain-containing protein</fullName>
    </recommendedName>
</protein>
<feature type="region of interest" description="Disordered" evidence="1">
    <location>
        <begin position="20"/>
        <end position="184"/>
    </location>
</feature>
<accession>A0A0D2HST4</accession>
<proteinExistence type="predicted"/>
<evidence type="ECO:0000313" key="4">
    <source>
        <dbReference type="Proteomes" id="UP000053789"/>
    </source>
</evidence>
<feature type="compositionally biased region" description="Polar residues" evidence="1">
    <location>
        <begin position="56"/>
        <end position="70"/>
    </location>
</feature>
<dbReference type="PROSITE" id="PS00028">
    <property type="entry name" value="ZINC_FINGER_C2H2_1"/>
    <property type="match status" value="1"/>
</dbReference>
<dbReference type="EMBL" id="KN847003">
    <property type="protein sequence ID" value="KIW87479.1"/>
    <property type="molecule type" value="Genomic_DNA"/>
</dbReference>
<evidence type="ECO:0000256" key="1">
    <source>
        <dbReference type="SAM" id="MobiDB-lite"/>
    </source>
</evidence>
<reference evidence="3" key="1">
    <citation type="submission" date="2015-01" db="EMBL/GenBank/DDBJ databases">
        <title>The Genome Sequence of Cladophialophora bantiana CBS 173.52.</title>
        <authorList>
            <consortium name="The Broad Institute Genomics Platform"/>
            <person name="Cuomo C."/>
            <person name="de Hoog S."/>
            <person name="Gorbushina A."/>
            <person name="Stielow B."/>
            <person name="Teixiera M."/>
            <person name="Abouelleil A."/>
            <person name="Chapman S.B."/>
            <person name="Priest M."/>
            <person name="Young S.K."/>
            <person name="Wortman J."/>
            <person name="Nusbaum C."/>
            <person name="Birren B."/>
        </authorList>
    </citation>
    <scope>NUCLEOTIDE SEQUENCE [LARGE SCALE GENOMIC DNA]</scope>
    <source>
        <strain evidence="3">CBS 173.52</strain>
    </source>
</reference>
<organism evidence="3 4">
    <name type="scientific">Cladophialophora bantiana (strain ATCC 10958 / CBS 173.52 / CDC B-1940 / NIH 8579)</name>
    <name type="common">Xylohypha bantiana</name>
    <dbReference type="NCBI Taxonomy" id="1442370"/>
    <lineage>
        <taxon>Eukaryota</taxon>
        <taxon>Fungi</taxon>
        <taxon>Dikarya</taxon>
        <taxon>Ascomycota</taxon>
        <taxon>Pezizomycotina</taxon>
        <taxon>Eurotiomycetes</taxon>
        <taxon>Chaetothyriomycetidae</taxon>
        <taxon>Chaetothyriales</taxon>
        <taxon>Herpotrichiellaceae</taxon>
        <taxon>Cladophialophora</taxon>
    </lineage>
</organism>
<dbReference type="GeneID" id="27704730"/>
<feature type="domain" description="C2H2-type" evidence="2">
    <location>
        <begin position="1226"/>
        <end position="1249"/>
    </location>
</feature>
<feature type="compositionally biased region" description="Pro residues" evidence="1">
    <location>
        <begin position="509"/>
        <end position="523"/>
    </location>
</feature>
<feature type="region of interest" description="Disordered" evidence="1">
    <location>
        <begin position="715"/>
        <end position="769"/>
    </location>
</feature>
<feature type="compositionally biased region" description="Polar residues" evidence="1">
    <location>
        <begin position="97"/>
        <end position="117"/>
    </location>
</feature>
<keyword evidence="4" id="KW-1185">Reference proteome</keyword>
<feature type="compositionally biased region" description="Pro residues" evidence="1">
    <location>
        <begin position="868"/>
        <end position="881"/>
    </location>
</feature>
<feature type="compositionally biased region" description="Polar residues" evidence="1">
    <location>
        <begin position="584"/>
        <end position="613"/>
    </location>
</feature>
<feature type="compositionally biased region" description="Polar residues" evidence="1">
    <location>
        <begin position="1157"/>
        <end position="1169"/>
    </location>
</feature>
<gene>
    <name evidence="3" type="ORF">Z519_11802</name>
</gene>
<feature type="region of interest" description="Disordered" evidence="1">
    <location>
        <begin position="346"/>
        <end position="370"/>
    </location>
</feature>
<dbReference type="VEuPathDB" id="FungiDB:Z519_11802"/>
<evidence type="ECO:0000313" key="3">
    <source>
        <dbReference type="EMBL" id="KIW87479.1"/>
    </source>
</evidence>
<feature type="compositionally biased region" description="Polar residues" evidence="1">
    <location>
        <begin position="492"/>
        <end position="507"/>
    </location>
</feature>
<feature type="region of interest" description="Disordered" evidence="1">
    <location>
        <begin position="848"/>
        <end position="881"/>
    </location>
</feature>
<feature type="compositionally biased region" description="Polar residues" evidence="1">
    <location>
        <begin position="252"/>
        <end position="301"/>
    </location>
</feature>
<feature type="compositionally biased region" description="Polar residues" evidence="1">
    <location>
        <begin position="134"/>
        <end position="184"/>
    </location>
</feature>
<feature type="region of interest" description="Disordered" evidence="1">
    <location>
        <begin position="203"/>
        <end position="301"/>
    </location>
</feature>
<evidence type="ECO:0000259" key="2">
    <source>
        <dbReference type="PROSITE" id="PS00028"/>
    </source>
</evidence>
<name>A0A0D2HST4_CLAB1</name>
<feature type="region of interest" description="Disordered" evidence="1">
    <location>
        <begin position="583"/>
        <end position="617"/>
    </location>
</feature>
<feature type="region of interest" description="Disordered" evidence="1">
    <location>
        <begin position="475"/>
        <end position="549"/>
    </location>
</feature>
<dbReference type="OrthoDB" id="5424797at2759"/>
<feature type="compositionally biased region" description="Polar residues" evidence="1">
    <location>
        <begin position="1027"/>
        <end position="1051"/>
    </location>
</feature>
<feature type="region of interest" description="Disordered" evidence="1">
    <location>
        <begin position="787"/>
        <end position="819"/>
    </location>
</feature>
<dbReference type="RefSeq" id="XP_016614148.1">
    <property type="nucleotide sequence ID" value="XM_016769512.1"/>
</dbReference>